<evidence type="ECO:0000256" key="9">
    <source>
        <dbReference type="PIRSR" id="PIRSR001589-2"/>
    </source>
</evidence>
<feature type="binding site" evidence="9">
    <location>
        <position position="95"/>
    </location>
    <ligand>
        <name>L-glutamine</name>
        <dbReference type="ChEBI" id="CHEBI:58359"/>
    </ligand>
</feature>
<dbReference type="PANTHER" id="PTHR43284:SF1">
    <property type="entry name" value="ASPARAGINE SYNTHETASE"/>
    <property type="match status" value="1"/>
</dbReference>
<dbReference type="InterPro" id="IPR033738">
    <property type="entry name" value="AsnB_N"/>
</dbReference>
<dbReference type="GO" id="GO:0005524">
    <property type="term" value="F:ATP binding"/>
    <property type="evidence" value="ECO:0007669"/>
    <property type="project" value="UniProtKB-KW"/>
</dbReference>
<keyword evidence="12" id="KW-1185">Reference proteome</keyword>
<keyword evidence="11" id="KW-0436">Ligase</keyword>
<dbReference type="InterPro" id="IPR029055">
    <property type="entry name" value="Ntn_hydrolases_N"/>
</dbReference>
<evidence type="ECO:0000256" key="6">
    <source>
        <dbReference type="ARBA" id="ARBA00022962"/>
    </source>
</evidence>
<reference evidence="11 12" key="1">
    <citation type="submission" date="2018-08" db="EMBL/GenBank/DDBJ databases">
        <title>Genome sequence of Marinobacter flavimaris KCTC 12185.</title>
        <authorList>
            <person name="Chun J."/>
            <person name="Kim B.-Y."/>
            <person name="Choi S.-B."/>
            <person name="Kwak M.-J."/>
        </authorList>
    </citation>
    <scope>NUCLEOTIDE SEQUENCE [LARGE SCALE GENOMIC DNA]</scope>
    <source>
        <strain evidence="11 12">KCTC 12185</strain>
    </source>
</reference>
<dbReference type="InterPro" id="IPR006426">
    <property type="entry name" value="Asn_synth_AEB"/>
</dbReference>
<feature type="active site" description="For GATase activity" evidence="8">
    <location>
        <position position="2"/>
    </location>
</feature>
<dbReference type="InterPro" id="IPR017932">
    <property type="entry name" value="GATase_2_dom"/>
</dbReference>
<dbReference type="GO" id="GO:0004066">
    <property type="term" value="F:asparagine synthase (glutamine-hydrolyzing) activity"/>
    <property type="evidence" value="ECO:0007669"/>
    <property type="project" value="UniProtKB-EC"/>
</dbReference>
<protein>
    <recommendedName>
        <fullName evidence="3">asparagine synthase (glutamine-hydrolyzing)</fullName>
        <ecNumber evidence="3">6.3.5.4</ecNumber>
    </recommendedName>
</protein>
<evidence type="ECO:0000313" key="11">
    <source>
        <dbReference type="EMBL" id="RDU42388.1"/>
    </source>
</evidence>
<dbReference type="Gene3D" id="3.60.20.10">
    <property type="entry name" value="Glutamine Phosphoribosylpyrophosphate, subunit 1, domain 1"/>
    <property type="match status" value="1"/>
</dbReference>
<dbReference type="InterPro" id="IPR014729">
    <property type="entry name" value="Rossmann-like_a/b/a_fold"/>
</dbReference>
<evidence type="ECO:0000256" key="5">
    <source>
        <dbReference type="ARBA" id="ARBA00022840"/>
    </source>
</evidence>
<dbReference type="GO" id="GO:0005829">
    <property type="term" value="C:cytosol"/>
    <property type="evidence" value="ECO:0007669"/>
    <property type="project" value="TreeGrafter"/>
</dbReference>
<gene>
    <name evidence="11" type="primary">asnB</name>
    <name evidence="11" type="ORF">DXI23_01510</name>
</gene>
<dbReference type="PANTHER" id="PTHR43284">
    <property type="entry name" value="ASPARAGINE SYNTHETASE (GLUTAMINE-HYDROLYZING)"/>
    <property type="match status" value="1"/>
</dbReference>
<dbReference type="PIRSF" id="PIRSF001589">
    <property type="entry name" value="Asn_synthetase_glu-h"/>
    <property type="match status" value="1"/>
</dbReference>
<dbReference type="Proteomes" id="UP000256431">
    <property type="component" value="Unassembled WGS sequence"/>
</dbReference>
<evidence type="ECO:0000256" key="3">
    <source>
        <dbReference type="ARBA" id="ARBA00012737"/>
    </source>
</evidence>
<keyword evidence="8" id="KW-0028">Amino-acid biosynthesis</keyword>
<dbReference type="CDD" id="cd00712">
    <property type="entry name" value="AsnB"/>
    <property type="match status" value="1"/>
</dbReference>
<sequence>MCGLIGSVNVPLDIDVLRVISHRGPDSEDLVHVSSEFGVVCFGHVRLAIQDLSPAGHQPMFSSCGRYLIIYNGEIYNHAELRGRLPDLRFKGHSDTETVVNYLARFGIESVKDFNGIFALAVFDLEAAKVHLARDRYGVKPLYYSLSDKALSFASEIRPLNLLNAPIIDKQNLATLLKLRFAPAPLTIFNNVEKLRPGHIFTYDLCTSGTRAQSFVCKPKGPISIAMDQAIDDYGRLFEQAVKRQLLADVEVGVLLSGGIDSALVAFFAQKYSAKPIKTFTVGFLDEDDSDETEDARQTSRILGTEHHEIRISRDEFEDAFGRCVEIVEEPLGTTSIIPMYYLNKRVAELGVSVVLTGQGADEPLGGYNRYRGEMLYGAIPPFVFKFFSPFLSLVKNESLFRAIYALGEKDITERWKKIYTLFNDRSIYDLIGVCDVESGQVVDYWRNLLYNEGRDSVSAMMSNDVRMNLSDDLLLYTDKISMHFSIEARVPMLDNDLVDFVESLPLDFKIRNGAGKYIHKKFAESVLPPDIVHRKKKGFKSPTEKWFMGERGEEYKKMLQKSQGIFSKIFNVEEVSRIFDSHLRGKRNLEKQLFLLVSIFYWMQSIEKSKVQLSSGLSRELYNRNEAKRAED</sequence>
<evidence type="ECO:0000313" key="12">
    <source>
        <dbReference type="Proteomes" id="UP000256431"/>
    </source>
</evidence>
<dbReference type="Gene3D" id="3.40.50.620">
    <property type="entry name" value="HUPs"/>
    <property type="match status" value="1"/>
</dbReference>
<accession>A0A3D8H6N1</accession>
<comment type="catalytic activity">
    <reaction evidence="7">
        <text>L-aspartate + L-glutamine + ATP + H2O = L-asparagine + L-glutamate + AMP + diphosphate + H(+)</text>
        <dbReference type="Rhea" id="RHEA:12228"/>
        <dbReference type="ChEBI" id="CHEBI:15377"/>
        <dbReference type="ChEBI" id="CHEBI:15378"/>
        <dbReference type="ChEBI" id="CHEBI:29985"/>
        <dbReference type="ChEBI" id="CHEBI:29991"/>
        <dbReference type="ChEBI" id="CHEBI:30616"/>
        <dbReference type="ChEBI" id="CHEBI:33019"/>
        <dbReference type="ChEBI" id="CHEBI:58048"/>
        <dbReference type="ChEBI" id="CHEBI:58359"/>
        <dbReference type="ChEBI" id="CHEBI:456215"/>
        <dbReference type="EC" id="6.3.5.4"/>
    </reaction>
</comment>
<dbReference type="SUPFAM" id="SSF56235">
    <property type="entry name" value="N-terminal nucleophile aminohydrolases (Ntn hydrolases)"/>
    <property type="match status" value="1"/>
</dbReference>
<organism evidence="11 12">
    <name type="scientific">Marinobacter flavimaris</name>
    <dbReference type="NCBI Taxonomy" id="262076"/>
    <lineage>
        <taxon>Bacteria</taxon>
        <taxon>Pseudomonadati</taxon>
        <taxon>Pseudomonadota</taxon>
        <taxon>Gammaproteobacteria</taxon>
        <taxon>Pseudomonadales</taxon>
        <taxon>Marinobacteraceae</taxon>
        <taxon>Marinobacter</taxon>
    </lineage>
</organism>
<evidence type="ECO:0000256" key="7">
    <source>
        <dbReference type="ARBA" id="ARBA00048741"/>
    </source>
</evidence>
<keyword evidence="4 9" id="KW-0547">Nucleotide-binding</keyword>
<evidence type="ECO:0000259" key="10">
    <source>
        <dbReference type="PROSITE" id="PS51278"/>
    </source>
</evidence>
<proteinExistence type="inferred from homology"/>
<evidence type="ECO:0000256" key="4">
    <source>
        <dbReference type="ARBA" id="ARBA00022741"/>
    </source>
</evidence>
<comment type="pathway">
    <text evidence="1">Amino-acid biosynthesis; L-asparagine biosynthesis; L-asparagine from L-aspartate (L-Gln route): step 1/1.</text>
</comment>
<dbReference type="EC" id="6.3.5.4" evidence="3"/>
<keyword evidence="5 9" id="KW-0067">ATP-binding</keyword>
<evidence type="ECO:0000256" key="1">
    <source>
        <dbReference type="ARBA" id="ARBA00005187"/>
    </source>
</evidence>
<keyword evidence="8" id="KW-0061">Asparagine biosynthesis</keyword>
<dbReference type="AlphaFoldDB" id="A0A3D8H6N1"/>
<name>A0A3D8H6N1_9GAMM</name>
<feature type="binding site" evidence="9">
    <location>
        <position position="282"/>
    </location>
    <ligand>
        <name>ATP</name>
        <dbReference type="ChEBI" id="CHEBI:30616"/>
    </ligand>
</feature>
<dbReference type="EMBL" id="QRDH01000001">
    <property type="protein sequence ID" value="RDU42388.1"/>
    <property type="molecule type" value="Genomic_DNA"/>
</dbReference>
<feature type="domain" description="Glutamine amidotransferase type-2" evidence="10">
    <location>
        <begin position="2"/>
        <end position="206"/>
    </location>
</feature>
<dbReference type="InterPro" id="IPR001962">
    <property type="entry name" value="Asn_synthase"/>
</dbReference>
<dbReference type="CDD" id="cd01991">
    <property type="entry name" value="Asn_synthase_B_C"/>
    <property type="match status" value="1"/>
</dbReference>
<dbReference type="Pfam" id="PF00733">
    <property type="entry name" value="Asn_synthase"/>
    <property type="match status" value="1"/>
</dbReference>
<dbReference type="InterPro" id="IPR051786">
    <property type="entry name" value="ASN_synthetase/amidase"/>
</dbReference>
<dbReference type="Pfam" id="PF13537">
    <property type="entry name" value="GATase_7"/>
    <property type="match status" value="1"/>
</dbReference>
<dbReference type="NCBIfam" id="TIGR01536">
    <property type="entry name" value="asn_synth_AEB"/>
    <property type="match status" value="1"/>
</dbReference>
<evidence type="ECO:0000256" key="8">
    <source>
        <dbReference type="PIRSR" id="PIRSR001589-1"/>
    </source>
</evidence>
<dbReference type="SUPFAM" id="SSF52402">
    <property type="entry name" value="Adenine nucleotide alpha hydrolases-like"/>
    <property type="match status" value="1"/>
</dbReference>
<comment type="caution">
    <text evidence="11">The sequence shown here is derived from an EMBL/GenBank/DDBJ whole genome shotgun (WGS) entry which is preliminary data.</text>
</comment>
<dbReference type="PROSITE" id="PS51278">
    <property type="entry name" value="GATASE_TYPE_2"/>
    <property type="match status" value="1"/>
</dbReference>
<keyword evidence="6 8" id="KW-0315">Glutamine amidotransferase</keyword>
<feature type="binding site" evidence="9">
    <location>
        <position position="255"/>
    </location>
    <ligand>
        <name>ATP</name>
        <dbReference type="ChEBI" id="CHEBI:30616"/>
    </ligand>
</feature>
<comment type="similarity">
    <text evidence="2">Belongs to the asparagine synthetase family.</text>
</comment>
<evidence type="ECO:0000256" key="2">
    <source>
        <dbReference type="ARBA" id="ARBA00005752"/>
    </source>
</evidence>
<dbReference type="GO" id="GO:0006529">
    <property type="term" value="P:asparagine biosynthetic process"/>
    <property type="evidence" value="ECO:0007669"/>
    <property type="project" value="UniProtKB-KW"/>
</dbReference>